<dbReference type="InterPro" id="IPR006179">
    <property type="entry name" value="5_nucleotidase/apyrase"/>
</dbReference>
<comment type="similarity">
    <text evidence="1">Belongs to the 5'-nucleotidase family.</text>
</comment>
<evidence type="ECO:0000259" key="3">
    <source>
        <dbReference type="PROSITE" id="PS50222"/>
    </source>
</evidence>
<keyword evidence="5" id="KW-1185">Reference proteome</keyword>
<dbReference type="SMART" id="SM00054">
    <property type="entry name" value="EFh"/>
    <property type="match status" value="3"/>
</dbReference>
<dbReference type="Pfam" id="PF02872">
    <property type="entry name" value="5_nucleotid_C"/>
    <property type="match status" value="1"/>
</dbReference>
<dbReference type="CDD" id="cd00051">
    <property type="entry name" value="EFh"/>
    <property type="match status" value="1"/>
</dbReference>
<proteinExistence type="inferred from homology"/>
<dbReference type="InterPro" id="IPR018247">
    <property type="entry name" value="EF_Hand_1_Ca_BS"/>
</dbReference>
<dbReference type="Pfam" id="PF13202">
    <property type="entry name" value="EF-hand_5"/>
    <property type="match status" value="1"/>
</dbReference>
<dbReference type="Pfam" id="PF13499">
    <property type="entry name" value="EF-hand_7"/>
    <property type="match status" value="1"/>
</dbReference>
<keyword evidence="2" id="KW-0732">Signal</keyword>
<reference evidence="4" key="1">
    <citation type="journal article" date="2021" name="Sci. Rep.">
        <title>Diploid genomic architecture of Nitzschia inconspicua, an elite biomass production diatom.</title>
        <authorList>
            <person name="Oliver A."/>
            <person name="Podell S."/>
            <person name="Pinowska A."/>
            <person name="Traller J.C."/>
            <person name="Smith S.R."/>
            <person name="McClure R."/>
            <person name="Beliaev A."/>
            <person name="Bohutskyi P."/>
            <person name="Hill E.A."/>
            <person name="Rabines A."/>
            <person name="Zheng H."/>
            <person name="Allen L.Z."/>
            <person name="Kuo A."/>
            <person name="Grigoriev I.V."/>
            <person name="Allen A.E."/>
            <person name="Hazlebeck D."/>
            <person name="Allen E.E."/>
        </authorList>
    </citation>
    <scope>NUCLEOTIDE SEQUENCE</scope>
    <source>
        <strain evidence="4">Hildebrandi</strain>
    </source>
</reference>
<evidence type="ECO:0000313" key="5">
    <source>
        <dbReference type="Proteomes" id="UP000693970"/>
    </source>
</evidence>
<dbReference type="OrthoDB" id="42243at2759"/>
<dbReference type="GO" id="GO:0005509">
    <property type="term" value="F:calcium ion binding"/>
    <property type="evidence" value="ECO:0007669"/>
    <property type="project" value="InterPro"/>
</dbReference>
<sequence>MADHSRGQVWLRIIQINDVYELGNFPHFKALVDAHTDTTSHNPTDDAATNVPNKTLVVLAGDFLAPSLLSSMDKGRGMVDCMNASGITHVCFGNHETDVSMKDLKQRIQESKFRWINTNMRELDEKIQVTTLSHDVVEISNGKDIRKIGLLGLLTEDPSVYRPGVFAGATIEPIIPVTQQYLTEVMDPLDLDLVIPLTHQRMDDDRNFMRIFQSKFPIILGGHDHEVYDETIDGSRVIKTGMDGENTAIHDIVWKEGSDNPEINVRIIPTNSYPADEGMKRRVEGHQRILDELNRAKIFRYTDWLKNGEADLPFTTKDNRLGRDNGTRVFASLLRMGMRADCGLMNAGNIRGGKTYPLDQEWFTWSDLKTEIPFSVGITAVMLPGSLIEDVINYSRSQAREDPPVTSGGYINTCDMIDFDEENRKIVSIRGIPFNPEQKYLTSFPANWFEGMDGHKPLLEWAKGTPYEHAKESSSKPCKEVIVEAFSALLWLEIGSFEELDTDNDGYIAREEVHAVACRIFGDDVADLVVDNVFSVADCDGDGKISPLDMIVVKFVAQDMHSHVCTEVEIEVLQQVAAETLGKHPTDAEVRKTLKILFDVLDENNDGRITRQETMQAIGEVRRRSLLM</sequence>
<dbReference type="AlphaFoldDB" id="A0A9K3LJ91"/>
<gene>
    <name evidence="4" type="ORF">IV203_026412</name>
</gene>
<dbReference type="InterPro" id="IPR008334">
    <property type="entry name" value="5'-Nucleotdase_C"/>
</dbReference>
<reference evidence="4" key="2">
    <citation type="submission" date="2021-04" db="EMBL/GenBank/DDBJ databases">
        <authorList>
            <person name="Podell S."/>
        </authorList>
    </citation>
    <scope>NUCLEOTIDE SEQUENCE</scope>
    <source>
        <strain evidence="4">Hildebrandi</strain>
    </source>
</reference>
<dbReference type="Proteomes" id="UP000693970">
    <property type="component" value="Unassembled WGS sequence"/>
</dbReference>
<evidence type="ECO:0000313" key="4">
    <source>
        <dbReference type="EMBL" id="KAG7363052.1"/>
    </source>
</evidence>
<dbReference type="Pfam" id="PF00149">
    <property type="entry name" value="Metallophos"/>
    <property type="match status" value="1"/>
</dbReference>
<evidence type="ECO:0000256" key="1">
    <source>
        <dbReference type="ARBA" id="ARBA00006654"/>
    </source>
</evidence>
<dbReference type="InterPro" id="IPR004843">
    <property type="entry name" value="Calcineurin-like_PHP"/>
</dbReference>
<dbReference type="InterPro" id="IPR002048">
    <property type="entry name" value="EF_hand_dom"/>
</dbReference>
<dbReference type="GO" id="GO:0016787">
    <property type="term" value="F:hydrolase activity"/>
    <property type="evidence" value="ECO:0007669"/>
    <property type="project" value="InterPro"/>
</dbReference>
<evidence type="ECO:0000256" key="2">
    <source>
        <dbReference type="ARBA" id="ARBA00022729"/>
    </source>
</evidence>
<comment type="caution">
    <text evidence="4">The sequence shown here is derived from an EMBL/GenBank/DDBJ whole genome shotgun (WGS) entry which is preliminary data.</text>
</comment>
<dbReference type="PANTHER" id="PTHR11575">
    <property type="entry name" value="5'-NUCLEOTIDASE-RELATED"/>
    <property type="match status" value="1"/>
</dbReference>
<organism evidence="4 5">
    <name type="scientific">Nitzschia inconspicua</name>
    <dbReference type="NCBI Taxonomy" id="303405"/>
    <lineage>
        <taxon>Eukaryota</taxon>
        <taxon>Sar</taxon>
        <taxon>Stramenopiles</taxon>
        <taxon>Ochrophyta</taxon>
        <taxon>Bacillariophyta</taxon>
        <taxon>Bacillariophyceae</taxon>
        <taxon>Bacillariophycidae</taxon>
        <taxon>Bacillariales</taxon>
        <taxon>Bacillariaceae</taxon>
        <taxon>Nitzschia</taxon>
    </lineage>
</organism>
<name>A0A9K3LJ91_9STRA</name>
<dbReference type="PROSITE" id="PS50222">
    <property type="entry name" value="EF_HAND_2"/>
    <property type="match status" value="1"/>
</dbReference>
<dbReference type="PROSITE" id="PS00018">
    <property type="entry name" value="EF_HAND_1"/>
    <property type="match status" value="2"/>
</dbReference>
<accession>A0A9K3LJ91</accession>
<dbReference type="GO" id="GO:0009166">
    <property type="term" value="P:nucleotide catabolic process"/>
    <property type="evidence" value="ECO:0007669"/>
    <property type="project" value="InterPro"/>
</dbReference>
<protein>
    <submittedName>
        <fullName evidence="4">Metallo-dependent phosphatase-like protein</fullName>
    </submittedName>
</protein>
<dbReference type="PANTHER" id="PTHR11575:SF48">
    <property type="entry name" value="5'-NUCLEOTIDASE"/>
    <property type="match status" value="1"/>
</dbReference>
<feature type="domain" description="EF-hand" evidence="3">
    <location>
        <begin position="589"/>
        <end position="624"/>
    </location>
</feature>
<dbReference type="EMBL" id="JAGRRH010000010">
    <property type="protein sequence ID" value="KAG7363052.1"/>
    <property type="molecule type" value="Genomic_DNA"/>
</dbReference>